<gene>
    <name evidence="1" type="primary">comGA</name>
    <name evidence="1" type="ORF">O0236_005995</name>
</gene>
<dbReference type="EMBL" id="CP168151">
    <property type="protein sequence ID" value="XFD38986.1"/>
    <property type="molecule type" value="Genomic_DNA"/>
</dbReference>
<dbReference type="Proteomes" id="UP001149860">
    <property type="component" value="Chromosome"/>
</dbReference>
<evidence type="ECO:0000313" key="2">
    <source>
        <dbReference type="Proteomes" id="UP001149860"/>
    </source>
</evidence>
<sequence>MEIEKYIENMLTIATEKKSSDIYFLCEGQEYRIAMRTSHGLTGYDNVNINNANQIINCLKYAAKMVVSEKRRPQMGRIMWQKYPIRLSTVGDVEGNESLVMRVIYDSESDDIHFLNGCEYSNVRSLCDRRGMIVFAGPTGSGKTTTIYKLASELSKEQVIMTIEDPVELNNQSFLQLQINEAAGLNYSELIKVGLRHRPDVFIVGEIRDNQTANAAIQAALSGHLVLTTVHSQSPTGVIQRLQNLGIEQQFIDQALTGVAYQRILETVDGAKQGLLISHSAKELKHLSYDWHEWQMYLKQGVTNGEITDVEAERYEFG</sequence>
<organism evidence="1 2">
    <name type="scientific">Lentilactobacillus terminaliae</name>
    <dbReference type="NCBI Taxonomy" id="3003483"/>
    <lineage>
        <taxon>Bacteria</taxon>
        <taxon>Bacillati</taxon>
        <taxon>Bacillota</taxon>
        <taxon>Bacilli</taxon>
        <taxon>Lactobacillales</taxon>
        <taxon>Lactobacillaceae</taxon>
        <taxon>Lentilactobacillus</taxon>
    </lineage>
</organism>
<reference evidence="1" key="1">
    <citation type="submission" date="2024-08" db="EMBL/GenBank/DDBJ databases">
        <title>Lentilactobacillus sp. nov., isolated from tree bark.</title>
        <authorList>
            <person name="Phuengjayaem S."/>
            <person name="Tanasupawat S."/>
        </authorList>
    </citation>
    <scope>NUCLEOTIDE SEQUENCE</scope>
    <source>
        <strain evidence="1">SPB1-3</strain>
    </source>
</reference>
<name>A0ACD5DCP0_9LACO</name>
<keyword evidence="2" id="KW-1185">Reference proteome</keyword>
<evidence type="ECO:0000313" key="1">
    <source>
        <dbReference type="EMBL" id="XFD38986.1"/>
    </source>
</evidence>
<proteinExistence type="predicted"/>
<protein>
    <submittedName>
        <fullName evidence="1">Competence type IV pilus ATPase ComGA</fullName>
    </submittedName>
</protein>
<accession>A0ACD5DCP0</accession>